<protein>
    <submittedName>
        <fullName evidence="3">Porin</fullName>
    </submittedName>
</protein>
<sequence length="511" mass="56073">MKYLIPESHGTSRFSSDWRIALMSLPRISPKALGVVTTALATLAAMPSAQAQSPLAGGAPNGTGLAPSVRVSSPIGTVNFQNSSVPPLPHPEAIFDDPWGWNTWLRQHGVAILLDTTNEFAGAITSPTKGLGLRQGSSNAGQYGFENDIDWEKLAGIRGFSTHAVFVGRYGIPASRMFGDNLNPSQEIYGGGGNVVVHLVYIYGEETLFNGHLDIAAGRIPLLTDFSSNPLYCNFMNNAFCGNPKASSDNTSHSSYPDSNWAARVRVRPSQYTYLQAGVYFNTMGIYGVQQMRTGFKWNGADINGEAAPVEFGWEPIFGKDKLPGHYKLGGIVDTAPHPDVLYDINDNYWAVTGQARKVHNNSWSAYALADQMIMRHKGNGPDAGITLLGVFYNNSPVTQTRERQYSIGVLDRGFWKSRPLDAWGVNFSYIQVSKKVKTAQEIQQSLGYQTLLNGSFFPQTNGMVIEAMYQIRVWRGITFAPDFQYFIRPGAQQGLKDAATLGFKSHIEIF</sequence>
<dbReference type="Gene3D" id="2.40.160.180">
    <property type="entry name" value="Carbohydrate-selective porin OprB"/>
    <property type="match status" value="1"/>
</dbReference>
<dbReference type="GO" id="GO:0008643">
    <property type="term" value="P:carbohydrate transport"/>
    <property type="evidence" value="ECO:0007669"/>
    <property type="project" value="InterPro"/>
</dbReference>
<dbReference type="PANTHER" id="PTHR37944">
    <property type="entry name" value="PORIN B"/>
    <property type="match status" value="1"/>
</dbReference>
<dbReference type="InterPro" id="IPR007049">
    <property type="entry name" value="Carb-sel_porin_OprB"/>
</dbReference>
<evidence type="ECO:0000256" key="1">
    <source>
        <dbReference type="ARBA" id="ARBA00008769"/>
    </source>
</evidence>
<dbReference type="GO" id="GO:0015288">
    <property type="term" value="F:porin activity"/>
    <property type="evidence" value="ECO:0007669"/>
    <property type="project" value="InterPro"/>
</dbReference>
<dbReference type="EMBL" id="CBLX010000013">
    <property type="protein sequence ID" value="CDG40204.1"/>
    <property type="molecule type" value="Genomic_DNA"/>
</dbReference>
<dbReference type="AlphaFoldDB" id="A0A060QGH0"/>
<dbReference type="eggNOG" id="COG3659">
    <property type="taxonomic scope" value="Bacteria"/>
</dbReference>
<gene>
    <name evidence="3" type="ORF">ASAP_2159</name>
</gene>
<organism evidence="3 4">
    <name type="scientific">Asaia bogorensis</name>
    <dbReference type="NCBI Taxonomy" id="91915"/>
    <lineage>
        <taxon>Bacteria</taxon>
        <taxon>Pseudomonadati</taxon>
        <taxon>Pseudomonadota</taxon>
        <taxon>Alphaproteobacteria</taxon>
        <taxon>Acetobacterales</taxon>
        <taxon>Acetobacteraceae</taxon>
        <taxon>Asaia</taxon>
    </lineage>
</organism>
<name>A0A060QGH0_9PROT</name>
<dbReference type="PANTHER" id="PTHR37944:SF1">
    <property type="entry name" value="PORIN B"/>
    <property type="match status" value="1"/>
</dbReference>
<reference evidence="3 4" key="1">
    <citation type="journal article" date="2014" name="Genome Biol. Evol.">
        <title>Acetic acid bacteria genomes reveal functional traits for adaptation to life in insect guts.</title>
        <authorList>
            <person name="Chouaia B."/>
            <person name="Gaiarsa S."/>
            <person name="Crotti E."/>
            <person name="Comandatore F."/>
            <person name="Degli Esposti M."/>
            <person name="Ricci I."/>
            <person name="Alma A."/>
            <person name="Favia G."/>
            <person name="Bandi C."/>
            <person name="Daffonchio D."/>
        </authorList>
    </citation>
    <scope>NUCLEOTIDE SEQUENCE [LARGE SCALE GENOMIC DNA]</scope>
    <source>
        <strain evidence="3 4">SF2.1</strain>
    </source>
</reference>
<dbReference type="InterPro" id="IPR052932">
    <property type="entry name" value="OprB_Porin"/>
</dbReference>
<comment type="caution">
    <text evidence="3">The sequence shown here is derived from an EMBL/GenBank/DDBJ whole genome shotgun (WGS) entry which is preliminary data.</text>
</comment>
<dbReference type="InterPro" id="IPR038673">
    <property type="entry name" value="OprB_sf"/>
</dbReference>
<evidence type="ECO:0000256" key="2">
    <source>
        <dbReference type="RuleBase" id="RU363072"/>
    </source>
</evidence>
<proteinExistence type="inferred from homology"/>
<comment type="similarity">
    <text evidence="1 2">Belongs to the OprB family.</text>
</comment>
<reference evidence="3 4" key="2">
    <citation type="journal article" date="2014" name="PLoS ONE">
        <title>Evolution of mitochondria reconstructed from the energy metabolism of living bacteria.</title>
        <authorList>
            <person name="Degli Esposti M."/>
            <person name="Chouaia B."/>
            <person name="Comandatore F."/>
            <person name="Crotti E."/>
            <person name="Sassera D."/>
            <person name="Lievens P.M."/>
            <person name="Daffonchio D."/>
            <person name="Bandi C."/>
        </authorList>
    </citation>
    <scope>NUCLEOTIDE SEQUENCE [LARGE SCALE GENOMIC DNA]</scope>
    <source>
        <strain evidence="3 4">SF2.1</strain>
    </source>
</reference>
<dbReference type="Pfam" id="PF04966">
    <property type="entry name" value="OprB"/>
    <property type="match status" value="1"/>
</dbReference>
<evidence type="ECO:0000313" key="3">
    <source>
        <dbReference type="EMBL" id="CDG40204.1"/>
    </source>
</evidence>
<dbReference type="GO" id="GO:0016020">
    <property type="term" value="C:membrane"/>
    <property type="evidence" value="ECO:0007669"/>
    <property type="project" value="InterPro"/>
</dbReference>
<dbReference type="Proteomes" id="UP000027583">
    <property type="component" value="Unassembled WGS sequence"/>
</dbReference>
<evidence type="ECO:0000313" key="4">
    <source>
        <dbReference type="Proteomes" id="UP000027583"/>
    </source>
</evidence>
<accession>A0A060QGH0</accession>